<comment type="catalytic activity">
    <reaction evidence="6 7">
        <text>a D-alpha-amino acid + A + H2O = a 2-oxocarboxylate + AH2 + NH4(+)</text>
        <dbReference type="Rhea" id="RHEA:18125"/>
        <dbReference type="ChEBI" id="CHEBI:13193"/>
        <dbReference type="ChEBI" id="CHEBI:15377"/>
        <dbReference type="ChEBI" id="CHEBI:17499"/>
        <dbReference type="ChEBI" id="CHEBI:28938"/>
        <dbReference type="ChEBI" id="CHEBI:35179"/>
        <dbReference type="ChEBI" id="CHEBI:59871"/>
    </reaction>
</comment>
<evidence type="ECO:0000256" key="7">
    <source>
        <dbReference type="HAMAP-Rule" id="MF_01202"/>
    </source>
</evidence>
<dbReference type="GO" id="GO:0008718">
    <property type="term" value="F:D-amino-acid dehydrogenase activity"/>
    <property type="evidence" value="ECO:0007669"/>
    <property type="project" value="UniProtKB-UniRule"/>
</dbReference>
<dbReference type="PANTHER" id="PTHR13847">
    <property type="entry name" value="SARCOSINE DEHYDROGENASE-RELATED"/>
    <property type="match status" value="1"/>
</dbReference>
<keyword evidence="3 7" id="KW-0285">Flavoprotein</keyword>
<dbReference type="GO" id="GO:0055130">
    <property type="term" value="P:D-alanine catabolic process"/>
    <property type="evidence" value="ECO:0007669"/>
    <property type="project" value="TreeGrafter"/>
</dbReference>
<dbReference type="InterPro" id="IPR036188">
    <property type="entry name" value="FAD/NAD-bd_sf"/>
</dbReference>
<dbReference type="Gene3D" id="3.50.50.60">
    <property type="entry name" value="FAD/NAD(P)-binding domain"/>
    <property type="match status" value="2"/>
</dbReference>
<dbReference type="Proteomes" id="UP000281514">
    <property type="component" value="Unassembled WGS sequence"/>
</dbReference>
<evidence type="ECO:0000313" key="10">
    <source>
        <dbReference type="Proteomes" id="UP000281514"/>
    </source>
</evidence>
<dbReference type="NCBIfam" id="NF001933">
    <property type="entry name" value="PRK00711.1"/>
    <property type="match status" value="1"/>
</dbReference>
<evidence type="ECO:0000256" key="1">
    <source>
        <dbReference type="ARBA" id="ARBA00001974"/>
    </source>
</evidence>
<dbReference type="FunFam" id="3.50.50.60:FF:000020">
    <property type="entry name" value="D-amino acid dehydrogenase"/>
    <property type="match status" value="1"/>
</dbReference>
<evidence type="ECO:0000256" key="2">
    <source>
        <dbReference type="ARBA" id="ARBA00009410"/>
    </source>
</evidence>
<dbReference type="SUPFAM" id="SSF54373">
    <property type="entry name" value="FAD-linked reductases, C-terminal domain"/>
    <property type="match status" value="1"/>
</dbReference>
<dbReference type="Pfam" id="PF01266">
    <property type="entry name" value="DAO"/>
    <property type="match status" value="1"/>
</dbReference>
<name>A0A3M5TB12_9PSED</name>
<sequence length="463" mass="50279">MRSTAHCSIYCPHPCLKLKTSADIRDEVIDMRVLVLGSGVIGTTSAYYLARAGFQVTVVDRQPAVGMETSFANAGQVSPGYASPWAAPGVPLKAIKWLLQRHSPLAIKATADIDQYLWMAQMLRNCTASRYAVNKERMVRLSEYSRDCLDELRIETGIAYEGRSLGTTQLFRTQAQLDNAAKDIAVLEQSGVPYELLDRAGIARVEPALAGVTGILSGALRLPNDQTGDCQLFTTRLAEMAVELGVEFRYGQNIERLEHAGDTVTGVWIDGVLETADRYVLALGSYSPQLLKPLGIKAPVYPLKGYSLTVPITNPAMAPTSTILDETYKVAITRFDNRIRIGGMAEIAGFDLSLNPRRRETLEMIVGDLYPQGGDLSQASFWTGLRPTTPDGTPIVGATPLRNLFLNTGHGTLGWTMACGSGRLLADLIARKTPQISAAGLDISRYGNTQENAQHVNPAPAHQ</sequence>
<organism evidence="9 10">
    <name type="scientific">Pseudomonas avellanae</name>
    <dbReference type="NCBI Taxonomy" id="46257"/>
    <lineage>
        <taxon>Bacteria</taxon>
        <taxon>Pseudomonadati</taxon>
        <taxon>Pseudomonadota</taxon>
        <taxon>Gammaproteobacteria</taxon>
        <taxon>Pseudomonadales</taxon>
        <taxon>Pseudomonadaceae</taxon>
        <taxon>Pseudomonas</taxon>
    </lineage>
</organism>
<dbReference type="AlphaFoldDB" id="A0A3M5TB12"/>
<accession>A0A3M5TB12</accession>
<reference evidence="9 10" key="1">
    <citation type="submission" date="2018-08" db="EMBL/GenBank/DDBJ databases">
        <title>Recombination of ecologically and evolutionarily significant loci maintains genetic cohesion in the Pseudomonas syringae species complex.</title>
        <authorList>
            <person name="Dillon M."/>
            <person name="Thakur S."/>
            <person name="Almeida R.N.D."/>
            <person name="Weir B.S."/>
            <person name="Guttman D.S."/>
        </authorList>
    </citation>
    <scope>NUCLEOTIDE SEQUENCE [LARGE SCALE GENOMIC DNA]</scope>
    <source>
        <strain evidence="9 10">ICMP 9749</strain>
    </source>
</reference>
<dbReference type="SUPFAM" id="SSF51905">
    <property type="entry name" value="FAD/NAD(P)-binding domain"/>
    <property type="match status" value="1"/>
</dbReference>
<evidence type="ECO:0000256" key="5">
    <source>
        <dbReference type="ARBA" id="ARBA00023002"/>
    </source>
</evidence>
<keyword evidence="5 7" id="KW-0560">Oxidoreductase</keyword>
<comment type="function">
    <text evidence="7">Oxidative deamination of D-amino acids.</text>
</comment>
<comment type="similarity">
    <text evidence="2 7">Belongs to the DadA oxidoreductase family.</text>
</comment>
<feature type="domain" description="FAD dependent oxidoreductase" evidence="8">
    <location>
        <begin position="32"/>
        <end position="428"/>
    </location>
</feature>
<comment type="caution">
    <text evidence="9">The sequence shown here is derived from an EMBL/GenBank/DDBJ whole genome shotgun (WGS) entry which is preliminary data.</text>
</comment>
<dbReference type="EMBL" id="RBTX01000428">
    <property type="protein sequence ID" value="RMU30729.1"/>
    <property type="molecule type" value="Genomic_DNA"/>
</dbReference>
<gene>
    <name evidence="7" type="primary">dadA</name>
    <name evidence="9" type="ORF">ALP32_100014</name>
</gene>
<dbReference type="GO" id="GO:0005886">
    <property type="term" value="C:plasma membrane"/>
    <property type="evidence" value="ECO:0007669"/>
    <property type="project" value="TreeGrafter"/>
</dbReference>
<evidence type="ECO:0000259" key="8">
    <source>
        <dbReference type="Pfam" id="PF01266"/>
    </source>
</evidence>
<evidence type="ECO:0000313" key="9">
    <source>
        <dbReference type="EMBL" id="RMU30729.1"/>
    </source>
</evidence>
<dbReference type="HAMAP" id="MF_01202">
    <property type="entry name" value="DadA"/>
    <property type="match status" value="1"/>
</dbReference>
<keyword evidence="4 7" id="KW-0274">FAD</keyword>
<feature type="binding site" evidence="7">
    <location>
        <begin position="33"/>
        <end position="47"/>
    </location>
    <ligand>
        <name>FAD</name>
        <dbReference type="ChEBI" id="CHEBI:57692"/>
    </ligand>
</feature>
<evidence type="ECO:0000256" key="3">
    <source>
        <dbReference type="ARBA" id="ARBA00022630"/>
    </source>
</evidence>
<dbReference type="GO" id="GO:0005737">
    <property type="term" value="C:cytoplasm"/>
    <property type="evidence" value="ECO:0007669"/>
    <property type="project" value="TreeGrafter"/>
</dbReference>
<evidence type="ECO:0000256" key="4">
    <source>
        <dbReference type="ARBA" id="ARBA00022827"/>
    </source>
</evidence>
<dbReference type="Gene3D" id="3.30.9.10">
    <property type="entry name" value="D-Amino Acid Oxidase, subunit A, domain 2"/>
    <property type="match status" value="1"/>
</dbReference>
<protein>
    <recommendedName>
        <fullName evidence="7">D-amino acid dehydrogenase</fullName>
        <ecNumber evidence="7">1.4.99.-</ecNumber>
    </recommendedName>
</protein>
<comment type="cofactor">
    <cofactor evidence="1 7">
        <name>FAD</name>
        <dbReference type="ChEBI" id="CHEBI:57692"/>
    </cofactor>
</comment>
<dbReference type="EC" id="1.4.99.-" evidence="7"/>
<dbReference type="PANTHER" id="PTHR13847:SF280">
    <property type="entry name" value="D-AMINO ACID DEHYDROGENASE"/>
    <property type="match status" value="1"/>
</dbReference>
<dbReference type="InterPro" id="IPR023080">
    <property type="entry name" value="DadA"/>
</dbReference>
<proteinExistence type="inferred from homology"/>
<evidence type="ECO:0000256" key="6">
    <source>
        <dbReference type="ARBA" id="ARBA00047884"/>
    </source>
</evidence>
<dbReference type="InterPro" id="IPR006076">
    <property type="entry name" value="FAD-dep_OxRdtase"/>
</dbReference>